<evidence type="ECO:0000313" key="3">
    <source>
        <dbReference type="Proteomes" id="UP000051733"/>
    </source>
</evidence>
<keyword evidence="1" id="KW-0472">Membrane</keyword>
<accession>A0A0R2A2F7</accession>
<keyword evidence="1" id="KW-0812">Transmembrane</keyword>
<dbReference type="AlphaFoldDB" id="A0A0R2A2F7"/>
<keyword evidence="1" id="KW-1133">Transmembrane helix</keyword>
<dbReference type="Proteomes" id="UP000051733">
    <property type="component" value="Unassembled WGS sequence"/>
</dbReference>
<dbReference type="PANTHER" id="PTHR36111:SF2">
    <property type="entry name" value="INNER MEMBRANE PROTEIN"/>
    <property type="match status" value="1"/>
</dbReference>
<reference evidence="2 3" key="1">
    <citation type="journal article" date="2015" name="Genome Announc.">
        <title>Expanding the biotechnology potential of lactobacilli through comparative genomics of 213 strains and associated genera.</title>
        <authorList>
            <person name="Sun Z."/>
            <person name="Harris H.M."/>
            <person name="McCann A."/>
            <person name="Guo C."/>
            <person name="Argimon S."/>
            <person name="Zhang W."/>
            <person name="Yang X."/>
            <person name="Jeffery I.B."/>
            <person name="Cooney J.C."/>
            <person name="Kagawa T.F."/>
            <person name="Liu W."/>
            <person name="Song Y."/>
            <person name="Salvetti E."/>
            <person name="Wrobel A."/>
            <person name="Rasinkangas P."/>
            <person name="Parkhill J."/>
            <person name="Rea M.C."/>
            <person name="O'Sullivan O."/>
            <person name="Ritari J."/>
            <person name="Douillard F.P."/>
            <person name="Paul Ross R."/>
            <person name="Yang R."/>
            <person name="Briner A.E."/>
            <person name="Felis G.E."/>
            <person name="de Vos W.M."/>
            <person name="Barrangou R."/>
            <person name="Klaenhammer T.R."/>
            <person name="Caufield P.W."/>
            <person name="Cui Y."/>
            <person name="Zhang H."/>
            <person name="O'Toole P.W."/>
        </authorList>
    </citation>
    <scope>NUCLEOTIDE SEQUENCE [LARGE SCALE GENOMIC DNA]</scope>
    <source>
        <strain evidence="2 3">DSM 20634</strain>
    </source>
</reference>
<organism evidence="2 3">
    <name type="scientific">Paucilactobacillus vaccinostercus DSM 20634</name>
    <dbReference type="NCBI Taxonomy" id="1423813"/>
    <lineage>
        <taxon>Bacteria</taxon>
        <taxon>Bacillati</taxon>
        <taxon>Bacillota</taxon>
        <taxon>Bacilli</taxon>
        <taxon>Lactobacillales</taxon>
        <taxon>Lactobacillaceae</taxon>
        <taxon>Paucilactobacillus</taxon>
    </lineage>
</organism>
<feature type="transmembrane region" description="Helical" evidence="1">
    <location>
        <begin position="218"/>
        <end position="235"/>
    </location>
</feature>
<dbReference type="Pfam" id="PF04474">
    <property type="entry name" value="DUF554"/>
    <property type="match status" value="1"/>
</dbReference>
<dbReference type="InterPro" id="IPR007563">
    <property type="entry name" value="DUF554"/>
</dbReference>
<dbReference type="EMBL" id="AYYY01000029">
    <property type="protein sequence ID" value="KRM61304.1"/>
    <property type="molecule type" value="Genomic_DNA"/>
</dbReference>
<protein>
    <submittedName>
        <fullName evidence="2">Membrane protein</fullName>
    </submittedName>
</protein>
<name>A0A0R2A2F7_9LACO</name>
<keyword evidence="3" id="KW-1185">Reference proteome</keyword>
<dbReference type="STRING" id="1423813.FC26_GL001853"/>
<gene>
    <name evidence="2" type="ORF">FC26_GL001853</name>
</gene>
<proteinExistence type="predicted"/>
<feature type="transmembrane region" description="Helical" evidence="1">
    <location>
        <begin position="184"/>
        <end position="212"/>
    </location>
</feature>
<evidence type="ECO:0000313" key="2">
    <source>
        <dbReference type="EMBL" id="KRM61304.1"/>
    </source>
</evidence>
<dbReference type="PATRIC" id="fig|1423813.3.peg.1882"/>
<feature type="transmembrane region" description="Helical" evidence="1">
    <location>
        <begin position="151"/>
        <end position="172"/>
    </location>
</feature>
<sequence length="236" mass="24755">MGTGTFVNTGAIVVGGVLGYIFQRLLKQSLQKSIMQAIGVAVVFIGISGTLAQMLVVHGTQIETTGILMATISLTLGTLIGELINIDAQFVKLGQWLRQKVGSGSDSRFVDGFVSATLTVCVGAMAIIGPIQDALQHDPNMLFTKAILDGVIIAIYAATFGLGAVFSALPVFGFQMTITLLATLIAPLLSTAMTNGISLVGSMMIFCIGLNLLFDMKIRVANMLPAILVVVLYAAI</sequence>
<feature type="transmembrane region" description="Helical" evidence="1">
    <location>
        <begin position="6"/>
        <end position="22"/>
    </location>
</feature>
<feature type="transmembrane region" description="Helical" evidence="1">
    <location>
        <begin position="67"/>
        <end position="88"/>
    </location>
</feature>
<dbReference type="PANTHER" id="PTHR36111">
    <property type="entry name" value="INNER MEMBRANE PROTEIN-RELATED"/>
    <property type="match status" value="1"/>
</dbReference>
<comment type="caution">
    <text evidence="2">The sequence shown here is derived from an EMBL/GenBank/DDBJ whole genome shotgun (WGS) entry which is preliminary data.</text>
</comment>
<feature type="transmembrane region" description="Helical" evidence="1">
    <location>
        <begin position="109"/>
        <end position="131"/>
    </location>
</feature>
<feature type="transmembrane region" description="Helical" evidence="1">
    <location>
        <begin position="34"/>
        <end position="55"/>
    </location>
</feature>
<evidence type="ECO:0000256" key="1">
    <source>
        <dbReference type="SAM" id="Phobius"/>
    </source>
</evidence>